<evidence type="ECO:0000313" key="1">
    <source>
        <dbReference type="EMBL" id="MDV6305354.1"/>
    </source>
</evidence>
<sequence length="379" mass="41459">MSAIVSICVVDAEREGLYDACARVGRRMFYVEQDRESYADRAYRLCVLSCPCAKHQALAWPDEDSDDFVAGPSARARMTKVLAAATEAGEFRWDELVQRRVSDVIRDALGDFARRRAAGTSFTGRPERPLAKLPMSVGAKEVMTRLIRGATGRRDNAPLAFFTGRCDVATAAAYVADSIRSSRRTAAAGPHPLAALTVAQLAEFVREGRATIIAVAPDRWATLIEECQGRSDMSLESVVADGDDLGRHRFRRFDGDAGFSDPADLVSASEGETLARPLALVEEAPTHATLEHLVAAVDKGCTEVTAWLAGPSDAPPTEQVVGWLDVTRGGRKRSAAFVALRALPREELAGMLEDARRCLQMYHAPYWELLVRRARRRLG</sequence>
<dbReference type="RefSeq" id="WP_317534159.1">
    <property type="nucleotide sequence ID" value="NZ_JAWLKF010000018.1"/>
</dbReference>
<proteinExistence type="predicted"/>
<accession>A0ABU4D6J0</accession>
<dbReference type="EMBL" id="JAWLKF010000018">
    <property type="protein sequence ID" value="MDV6305354.1"/>
    <property type="molecule type" value="Genomic_DNA"/>
</dbReference>
<name>A0ABU4D6J0_9NOCA</name>
<gene>
    <name evidence="1" type="ORF">R3P93_22545</name>
</gene>
<keyword evidence="2" id="KW-1185">Reference proteome</keyword>
<evidence type="ECO:0000313" key="2">
    <source>
        <dbReference type="Proteomes" id="UP001186104"/>
    </source>
</evidence>
<dbReference type="Proteomes" id="UP001186104">
    <property type="component" value="Unassembled WGS sequence"/>
</dbReference>
<reference evidence="1 2" key="1">
    <citation type="submission" date="2023-10" db="EMBL/GenBank/DDBJ databases">
        <title>Development of a sustainable strategy for remediation of hydrocarbon-contaminated territories based on the waste exchange concept.</title>
        <authorList>
            <person name="Krivoruchko A."/>
        </authorList>
    </citation>
    <scope>NUCLEOTIDE SEQUENCE [LARGE SCALE GENOMIC DNA]</scope>
    <source>
        <strain evidence="1 2">IEGM 1327</strain>
    </source>
</reference>
<protein>
    <submittedName>
        <fullName evidence="1">Uncharacterized protein</fullName>
    </submittedName>
</protein>
<comment type="caution">
    <text evidence="1">The sequence shown here is derived from an EMBL/GenBank/DDBJ whole genome shotgun (WGS) entry which is preliminary data.</text>
</comment>
<organism evidence="1 2">
    <name type="scientific">Rhodococcus cerastii</name>
    <dbReference type="NCBI Taxonomy" id="908616"/>
    <lineage>
        <taxon>Bacteria</taxon>
        <taxon>Bacillati</taxon>
        <taxon>Actinomycetota</taxon>
        <taxon>Actinomycetes</taxon>
        <taxon>Mycobacteriales</taxon>
        <taxon>Nocardiaceae</taxon>
        <taxon>Rhodococcus</taxon>
    </lineage>
</organism>